<comment type="caution">
    <text evidence="3">The sequence shown here is derived from an EMBL/GenBank/DDBJ whole genome shotgun (WGS) entry which is preliminary data.</text>
</comment>
<proteinExistence type="predicted"/>
<evidence type="ECO:0000313" key="4">
    <source>
        <dbReference type="Proteomes" id="UP001431221"/>
    </source>
</evidence>
<feature type="signal peptide" evidence="1">
    <location>
        <begin position="1"/>
        <end position="24"/>
    </location>
</feature>
<dbReference type="RefSeq" id="WP_248155597.1">
    <property type="nucleotide sequence ID" value="NZ_JALNMJ010000010.1"/>
</dbReference>
<feature type="chain" id="PRO_5045130429" evidence="1">
    <location>
        <begin position="25"/>
        <end position="258"/>
    </location>
</feature>
<dbReference type="Pfam" id="PF06904">
    <property type="entry name" value="Extensin-like_C"/>
    <property type="match status" value="1"/>
</dbReference>
<keyword evidence="1" id="KW-0732">Signal</keyword>
<accession>A0ABT0GVV9</accession>
<evidence type="ECO:0000259" key="2">
    <source>
        <dbReference type="Pfam" id="PF06904"/>
    </source>
</evidence>
<sequence>MRHSEWRRFILLVSMWVWVLPTQAADTAPALKPLSDGHRGPFIEGVDTPRAKPGAAASPATISRDVGPLEAKCELSGAQFVQHAPVSGGLEGSPMDDEDCGIGNPVGLQGIGDNETEMVFPGTVLVSCGFAQVVSDWLLEDVAQAALHQMASPLVRVGSGPGYQCRRRNNLPDGKLSEHALGKALDLTHFEFSDGATVSIEEDWGKDTAKGRFLKEIHAAACKRFNTVLGPDADPNHRSHFHLDTGCHGRDCTYLICQ</sequence>
<dbReference type="InterPro" id="IPR009683">
    <property type="entry name" value="Extensin-like_C"/>
</dbReference>
<evidence type="ECO:0000313" key="3">
    <source>
        <dbReference type="EMBL" id="MCK7613583.1"/>
    </source>
</evidence>
<feature type="domain" description="Extensin-like C-terminal" evidence="2">
    <location>
        <begin position="95"/>
        <end position="250"/>
    </location>
</feature>
<protein>
    <submittedName>
        <fullName evidence="3">Extensin family protein</fullName>
    </submittedName>
</protein>
<dbReference type="Proteomes" id="UP001431221">
    <property type="component" value="Unassembled WGS sequence"/>
</dbReference>
<dbReference type="EMBL" id="JALNMJ010000010">
    <property type="protein sequence ID" value="MCK7613583.1"/>
    <property type="molecule type" value="Genomic_DNA"/>
</dbReference>
<keyword evidence="4" id="KW-1185">Reference proteome</keyword>
<reference evidence="3" key="1">
    <citation type="submission" date="2022-04" db="EMBL/GenBank/DDBJ databases">
        <title>Roseibium sp. CAU 1639 isolated from mud.</title>
        <authorList>
            <person name="Kim W."/>
        </authorList>
    </citation>
    <scope>NUCLEOTIDE SEQUENCE</scope>
    <source>
        <strain evidence="3">CAU 1639</strain>
    </source>
</reference>
<evidence type="ECO:0000256" key="1">
    <source>
        <dbReference type="SAM" id="SignalP"/>
    </source>
</evidence>
<gene>
    <name evidence="3" type="ORF">M0H32_15525</name>
</gene>
<organism evidence="3 4">
    <name type="scientific">Roseibium sediminicola</name>
    <dbReference type="NCBI Taxonomy" id="2933272"/>
    <lineage>
        <taxon>Bacteria</taxon>
        <taxon>Pseudomonadati</taxon>
        <taxon>Pseudomonadota</taxon>
        <taxon>Alphaproteobacteria</taxon>
        <taxon>Hyphomicrobiales</taxon>
        <taxon>Stappiaceae</taxon>
        <taxon>Roseibium</taxon>
    </lineage>
</organism>
<name>A0ABT0GVV9_9HYPH</name>